<comment type="caution">
    <text evidence="2">The sequence shown here is derived from an EMBL/GenBank/DDBJ whole genome shotgun (WGS) entry which is preliminary data.</text>
</comment>
<gene>
    <name evidence="2" type="ORF">ZIOFF_008375</name>
</gene>
<sequence>MSRITNSFFFFLCPFAWLRLMSSSSSLMASHGVALATAVAVSGTMILLALCRTKPFSFPAASAAVHDDSAPPWCPQSSCIASAEDAKKARARTMLKKKKNKKKKRVQFASEVVEFYVSASNEAEEAEDPLPARRMPANREALYKGILRDREMHRMACCY</sequence>
<dbReference type="PANTHER" id="PTHR33564">
    <property type="entry name" value="TRANSMEMBRANE PROTEIN"/>
    <property type="match status" value="1"/>
</dbReference>
<dbReference type="EMBL" id="JACMSC010000002">
    <property type="protein sequence ID" value="KAG6534488.1"/>
    <property type="molecule type" value="Genomic_DNA"/>
</dbReference>
<evidence type="ECO:0000313" key="3">
    <source>
        <dbReference type="Proteomes" id="UP000734854"/>
    </source>
</evidence>
<evidence type="ECO:0000313" key="2">
    <source>
        <dbReference type="EMBL" id="KAG6534488.1"/>
    </source>
</evidence>
<name>A0A8J5HW28_ZINOF</name>
<evidence type="ECO:0000256" key="1">
    <source>
        <dbReference type="SAM" id="SignalP"/>
    </source>
</evidence>
<protein>
    <submittedName>
        <fullName evidence="2">Uncharacterized protein</fullName>
    </submittedName>
</protein>
<keyword evidence="3" id="KW-1185">Reference proteome</keyword>
<accession>A0A8J5HW28</accession>
<organism evidence="2 3">
    <name type="scientific">Zingiber officinale</name>
    <name type="common">Ginger</name>
    <name type="synonym">Amomum zingiber</name>
    <dbReference type="NCBI Taxonomy" id="94328"/>
    <lineage>
        <taxon>Eukaryota</taxon>
        <taxon>Viridiplantae</taxon>
        <taxon>Streptophyta</taxon>
        <taxon>Embryophyta</taxon>
        <taxon>Tracheophyta</taxon>
        <taxon>Spermatophyta</taxon>
        <taxon>Magnoliopsida</taxon>
        <taxon>Liliopsida</taxon>
        <taxon>Zingiberales</taxon>
        <taxon>Zingiberaceae</taxon>
        <taxon>Zingiber</taxon>
    </lineage>
</organism>
<dbReference type="Proteomes" id="UP000734854">
    <property type="component" value="Unassembled WGS sequence"/>
</dbReference>
<dbReference type="PANTHER" id="PTHR33564:SF11">
    <property type="entry name" value="OS06G0604600 PROTEIN"/>
    <property type="match status" value="1"/>
</dbReference>
<dbReference type="AlphaFoldDB" id="A0A8J5HW28"/>
<dbReference type="OrthoDB" id="695890at2759"/>
<proteinExistence type="predicted"/>
<keyword evidence="1" id="KW-0732">Signal</keyword>
<reference evidence="2 3" key="1">
    <citation type="submission" date="2020-08" db="EMBL/GenBank/DDBJ databases">
        <title>Plant Genome Project.</title>
        <authorList>
            <person name="Zhang R.-G."/>
        </authorList>
    </citation>
    <scope>NUCLEOTIDE SEQUENCE [LARGE SCALE GENOMIC DNA]</scope>
    <source>
        <tissue evidence="2">Rhizome</tissue>
    </source>
</reference>
<feature type="chain" id="PRO_5035199031" evidence="1">
    <location>
        <begin position="24"/>
        <end position="159"/>
    </location>
</feature>
<feature type="signal peptide" evidence="1">
    <location>
        <begin position="1"/>
        <end position="23"/>
    </location>
</feature>